<gene>
    <name evidence="2" type="primary">tlsK</name>
</gene>
<dbReference type="Gene3D" id="3.40.50.720">
    <property type="entry name" value="NAD(P)-binding Rossmann-like Domain"/>
    <property type="match status" value="1"/>
</dbReference>
<sequence>MAHPLLVTGAGGVVGQSLVECFGPGRVIGLVRPAGNRPDGAAELIAGDVTRPRLGLDVPAYAALAGRIGGVLHSAALTSFTRAAADIHDVNATGTAHALRLAEDAGVPFHLISTIYVRRRDGSHEDGRARPYRESKRAAEDTVRAARVPWSILRMSLVIGDSATGSTPRFQGVYAAMKSLITGGAPVVPVAAGSYVDFLPRDHVARSVRALVDSGALGEHWITAGERALTIEEFVERCLGYARRQGRTVPRPRLVDSEMVHRLIIPAFGDSIGADLRKRLELFTDILGPLATDRTLPRLPDDLPGLGAPPDLGACLDTSLEFFGTRARLAATGTPA</sequence>
<evidence type="ECO:0000313" key="2">
    <source>
        <dbReference type="EMBL" id="BBA31813.1"/>
    </source>
</evidence>
<dbReference type="InterPro" id="IPR050177">
    <property type="entry name" value="Lipid_A_modif_metabolic_enz"/>
</dbReference>
<dbReference type="AlphaFoldDB" id="A0A286T6N8"/>
<dbReference type="EMBL" id="LC318724">
    <property type="protein sequence ID" value="BBA31813.1"/>
    <property type="molecule type" value="Genomic_DNA"/>
</dbReference>
<accession>A0A286T6N8</accession>
<dbReference type="InterPro" id="IPR036291">
    <property type="entry name" value="NAD(P)-bd_dom_sf"/>
</dbReference>
<proteinExistence type="predicted"/>
<dbReference type="SUPFAM" id="SSF51735">
    <property type="entry name" value="NAD(P)-binding Rossmann-fold domains"/>
    <property type="match status" value="1"/>
</dbReference>
<protein>
    <submittedName>
        <fullName evidence="2">Epimerase</fullName>
    </submittedName>
</protein>
<evidence type="ECO:0000259" key="1">
    <source>
        <dbReference type="Pfam" id="PF07993"/>
    </source>
</evidence>
<dbReference type="InterPro" id="IPR013120">
    <property type="entry name" value="FAR_NAD-bd"/>
</dbReference>
<reference evidence="2" key="1">
    <citation type="journal article" date="2017" name="Sci. Rep.">
        <title>Identification of a gene cluster for telomestatin biosynthesis and heterologous expression using a specific promoter in a clean host.</title>
        <authorList>
            <person name="Amagai K."/>
            <person name="Ikeda H."/>
            <person name="Hashimoto J."/>
            <person name="Kozone I."/>
            <person name="Izumikawa M."/>
            <person name="Kudo F."/>
            <person name="Eguchi T."/>
            <person name="Nakamura T."/>
            <person name="Osada H."/>
            <person name="Takahashi S."/>
            <person name="Shin-ya K."/>
        </authorList>
    </citation>
    <scope>NUCLEOTIDE SEQUENCE</scope>
    <source>
        <strain evidence="2">3533-SV4</strain>
    </source>
</reference>
<dbReference type="Pfam" id="PF07993">
    <property type="entry name" value="NAD_binding_4"/>
    <property type="match status" value="1"/>
</dbReference>
<name>A0A286T6N8_STRAQ</name>
<dbReference type="PANTHER" id="PTHR43245">
    <property type="entry name" value="BIFUNCTIONAL POLYMYXIN RESISTANCE PROTEIN ARNA"/>
    <property type="match status" value="1"/>
</dbReference>
<feature type="domain" description="Thioester reductase (TE)" evidence="1">
    <location>
        <begin position="43"/>
        <end position="207"/>
    </location>
</feature>
<organism evidence="2">
    <name type="scientific">Streptomyces anulatus</name>
    <name type="common">Streptomyces chrysomallus</name>
    <dbReference type="NCBI Taxonomy" id="1892"/>
    <lineage>
        <taxon>Bacteria</taxon>
        <taxon>Bacillati</taxon>
        <taxon>Actinomycetota</taxon>
        <taxon>Actinomycetes</taxon>
        <taxon>Kitasatosporales</taxon>
        <taxon>Streptomycetaceae</taxon>
        <taxon>Streptomyces</taxon>
    </lineage>
</organism>